<feature type="domain" description="Poly(A) polymerase central" evidence="15">
    <location>
        <begin position="212"/>
        <end position="356"/>
    </location>
</feature>
<feature type="region of interest" description="Disordered" evidence="13">
    <location>
        <begin position="550"/>
        <end position="599"/>
    </location>
</feature>
<protein>
    <recommendedName>
        <fullName evidence="5">polynucleotide adenylyltransferase</fullName>
        <ecNumber evidence="5">2.7.7.19</ecNumber>
    </recommendedName>
</protein>
<dbReference type="InterPro" id="IPR027417">
    <property type="entry name" value="P-loop_NTPase"/>
</dbReference>
<feature type="domain" description="Poly(A) polymerase RNA-binding" evidence="14">
    <location>
        <begin position="358"/>
        <end position="552"/>
    </location>
</feature>
<keyword evidence="9" id="KW-0547">Nucleotide-binding</keyword>
<dbReference type="InterPro" id="IPR048840">
    <property type="entry name" value="PolA_pol_NTPase"/>
</dbReference>
<feature type="compositionally biased region" description="Basic and acidic residues" evidence="13">
    <location>
        <begin position="1081"/>
        <end position="1093"/>
    </location>
</feature>
<dbReference type="Gene3D" id="3.40.50.300">
    <property type="entry name" value="P-loop containing nucleotide triphosphate hydrolases"/>
    <property type="match status" value="1"/>
</dbReference>
<keyword evidence="19" id="KW-1185">Reference proteome</keyword>
<accession>A0ABR3T5L2</accession>
<comment type="subcellular location">
    <subcellularLocation>
        <location evidence="3">Nucleus</location>
    </subcellularLocation>
</comment>
<dbReference type="CDD" id="cd05402">
    <property type="entry name" value="NT_PAP_TUTase"/>
    <property type="match status" value="1"/>
</dbReference>
<evidence type="ECO:0000256" key="8">
    <source>
        <dbReference type="ARBA" id="ARBA00022723"/>
    </source>
</evidence>
<dbReference type="PANTHER" id="PTHR10682:SF10">
    <property type="entry name" value="POLYNUCLEOTIDE ADENYLYLTRANSFERASE"/>
    <property type="match status" value="1"/>
</dbReference>
<evidence type="ECO:0000256" key="9">
    <source>
        <dbReference type="ARBA" id="ARBA00022741"/>
    </source>
</evidence>
<dbReference type="GO" id="GO:0016779">
    <property type="term" value="F:nucleotidyltransferase activity"/>
    <property type="evidence" value="ECO:0007669"/>
    <property type="project" value="UniProtKB-KW"/>
</dbReference>
<feature type="domain" description="Poly(A) polymerase nucleotidyltransferase" evidence="17">
    <location>
        <begin position="10"/>
        <end position="206"/>
    </location>
</feature>
<evidence type="ECO:0000259" key="14">
    <source>
        <dbReference type="Pfam" id="PF04926"/>
    </source>
</evidence>
<comment type="cofactor">
    <cofactor evidence="1">
        <name>Mn(2+)</name>
        <dbReference type="ChEBI" id="CHEBI:29035"/>
    </cofactor>
</comment>
<dbReference type="InterPro" id="IPR011068">
    <property type="entry name" value="NuclTrfase_I-like_C"/>
</dbReference>
<dbReference type="Proteomes" id="UP001521184">
    <property type="component" value="Unassembled WGS sequence"/>
</dbReference>
<evidence type="ECO:0000256" key="10">
    <source>
        <dbReference type="ARBA" id="ARBA00022840"/>
    </source>
</evidence>
<feature type="compositionally biased region" description="Low complexity" evidence="13">
    <location>
        <begin position="661"/>
        <end position="671"/>
    </location>
</feature>
<feature type="compositionally biased region" description="Basic residues" evidence="13">
    <location>
        <begin position="1124"/>
        <end position="1134"/>
    </location>
</feature>
<proteinExistence type="inferred from homology"/>
<feature type="domain" description="DNA2/NAM7 helicase-like C-terminal" evidence="16">
    <location>
        <begin position="879"/>
        <end position="1012"/>
    </location>
</feature>
<comment type="cofactor">
    <cofactor evidence="2">
        <name>Mg(2+)</name>
        <dbReference type="ChEBI" id="CHEBI:18420"/>
    </cofactor>
</comment>
<evidence type="ECO:0000313" key="18">
    <source>
        <dbReference type="EMBL" id="KAL1634616.1"/>
    </source>
</evidence>
<dbReference type="InterPro" id="IPR007010">
    <property type="entry name" value="PolA_pol_RNA-bd_dom"/>
</dbReference>
<evidence type="ECO:0000256" key="11">
    <source>
        <dbReference type="ARBA" id="ARBA00022842"/>
    </source>
</evidence>
<evidence type="ECO:0000256" key="4">
    <source>
        <dbReference type="ARBA" id="ARBA00010912"/>
    </source>
</evidence>
<gene>
    <name evidence="18" type="primary">PAP1_2</name>
    <name evidence="18" type="ORF">SLS58_010611</name>
</gene>
<dbReference type="SUPFAM" id="SSF55003">
    <property type="entry name" value="PAP/Archaeal CCA-adding enzyme, C-terminal domain"/>
    <property type="match status" value="1"/>
</dbReference>
<sequence length="1153" mass="127880">MAGQSGRRWGVTDPISRAPPTDAELALDAALLDELRSQNTFETPEETEKRGAALQTLQKAVDEFVRHVGHVKGLAPSVIENAGGKICTFGSYRLGVYGPGSDIDTLVLAPKHVTRDDFFAHFINVLERVAPPGAIEKFSPVPDAFTPIIKMDFLGIDIDLIFARLAIASVPLDLDLKDNSLLRGLDETDLRSVNGTRVTDEVLSLVPQPKIFRQVTRAVKLWAQRHAIYANIVGFPGGIAWAMMVARICQLYPMACAAVVLGRFFYLMSTWPWPRPIMLKEIEDGPLQVRVWNPQIYPGDKRHLMPIITPAYPSMCATHNITHSTQKVIKRELLRASQITSDILAEKRRWRELFDKHTFFTQDFKYYLSIVAASHDKEAQDNWSSSVESKVRKLVGLIEQSPAEDVELAQPFNKGFKRVHHCKTEEDKEEVLQGSVKYSVKTDTTNESNGMLQDIGAGGAADKLDLSNGDANGKETNGDSPITVYTTTFYIGIELKPGAKSLDISYAVSEFKRLCQEWANYDQNLHSIRIVHTRSYDLPDDCFDAGETKPVKAKKAKATKKRSHREAGMEVSQGRKPESAQPPPSEPKSKGDDYPTHSNLLMSGAKKIFNKASILHPQQVYTARLKAAEQRANPPLPRLSADGPQQPEGVRKNSLTHQQEAAMSTSATTTTGGNSKPGEHFEPRQTATDEDYTPDPSRSLPLDGPRQALVDDIIALYSCAPTVERVRRYTADCVYDDQFVYANDRFKMAGQWFALPKLFNASVNNGYQVIKNERDFIQFKNDQDIARDLEHLTMQPATEVTHDLSGFPENFKSEVMVSRGYPATAGNLDMNPVVQQFRGRDMLRAYVAENVNPPHAKGGRKRGRTPDNDLNHREVFSYSMNSKSQANEHEAEFLVRFLVGLLQFQVTDDTTQRIILPSDFMVITPYSGQRSLIKMKLAEAHRRGVRGQDGATLLSIPVLTSAASQGGEGKIVLISFVANVQGSPRKLGFITDSAQLNVETSRAREFLVFFGNFKGWCNLIRAKDTEFSNRNYGGSSGDFINLVNELYRCNQIIDCDDVCESLEGVMIQDSTFISTLTPLKPLDEGSKKRKEPDTPIIEPPRHVGGKLGHRDLTSVGAPVDEPTKKKKKKGRGGKKTNQGGGQGGQGGQSGQSG</sequence>
<dbReference type="EC" id="2.7.7.19" evidence="5"/>
<evidence type="ECO:0000259" key="17">
    <source>
        <dbReference type="Pfam" id="PF20750"/>
    </source>
</evidence>
<dbReference type="Gene3D" id="3.30.70.590">
    <property type="entry name" value="Poly(A) polymerase predicted RNA binding domain"/>
    <property type="match status" value="1"/>
</dbReference>
<dbReference type="Pfam" id="PF04928">
    <property type="entry name" value="PAP_central"/>
    <property type="match status" value="1"/>
</dbReference>
<keyword evidence="10" id="KW-0067">ATP-binding</keyword>
<feature type="region of interest" description="Disordered" evidence="13">
    <location>
        <begin position="1078"/>
        <end position="1153"/>
    </location>
</feature>
<dbReference type="SUPFAM" id="SSF81631">
    <property type="entry name" value="PAP/OAS1 substrate-binding domain"/>
    <property type="match status" value="1"/>
</dbReference>
<keyword evidence="8" id="KW-0479">Metal-binding</keyword>
<evidence type="ECO:0000256" key="2">
    <source>
        <dbReference type="ARBA" id="ARBA00001946"/>
    </source>
</evidence>
<comment type="similarity">
    <text evidence="4">Belongs to the poly(A) polymerase family.</text>
</comment>
<keyword evidence="11" id="KW-0460">Magnesium</keyword>
<evidence type="ECO:0000256" key="12">
    <source>
        <dbReference type="ARBA" id="ARBA00023242"/>
    </source>
</evidence>
<dbReference type="Gene3D" id="3.30.460.10">
    <property type="entry name" value="Beta Polymerase, domain 2"/>
    <property type="match status" value="1"/>
</dbReference>
<feature type="compositionally biased region" description="Basic and acidic residues" evidence="13">
    <location>
        <begin position="565"/>
        <end position="578"/>
    </location>
</feature>
<organism evidence="18 19">
    <name type="scientific">Diplodia intermedia</name>
    <dbReference type="NCBI Taxonomy" id="856260"/>
    <lineage>
        <taxon>Eukaryota</taxon>
        <taxon>Fungi</taxon>
        <taxon>Dikarya</taxon>
        <taxon>Ascomycota</taxon>
        <taxon>Pezizomycotina</taxon>
        <taxon>Dothideomycetes</taxon>
        <taxon>Dothideomycetes incertae sedis</taxon>
        <taxon>Botryosphaeriales</taxon>
        <taxon>Botryosphaeriaceae</taxon>
        <taxon>Diplodia</taxon>
    </lineage>
</organism>
<dbReference type="EMBL" id="JAKEKT020000129">
    <property type="protein sequence ID" value="KAL1634616.1"/>
    <property type="molecule type" value="Genomic_DNA"/>
</dbReference>
<keyword evidence="18" id="KW-0548">Nucleotidyltransferase</keyword>
<evidence type="ECO:0000256" key="7">
    <source>
        <dbReference type="ARBA" id="ARBA00022679"/>
    </source>
</evidence>
<reference evidence="18 19" key="1">
    <citation type="journal article" date="2023" name="Plant Dis.">
        <title>First Report of Diplodia intermedia Causing Canker and Dieback Diseases on Apple Trees in Canada.</title>
        <authorList>
            <person name="Ellouze W."/>
            <person name="Ilyukhin E."/>
            <person name="Sulman M."/>
            <person name="Ali S."/>
        </authorList>
    </citation>
    <scope>NUCLEOTIDE SEQUENCE [LARGE SCALE GENOMIC DNA]</scope>
    <source>
        <strain evidence="18 19">M45-28</strain>
    </source>
</reference>
<dbReference type="InterPro" id="IPR043519">
    <property type="entry name" value="NT_sf"/>
</dbReference>
<evidence type="ECO:0000259" key="16">
    <source>
        <dbReference type="Pfam" id="PF13087"/>
    </source>
</evidence>
<dbReference type="PANTHER" id="PTHR10682">
    <property type="entry name" value="POLY A POLYMERASE"/>
    <property type="match status" value="1"/>
</dbReference>
<dbReference type="SUPFAM" id="SSF52540">
    <property type="entry name" value="P-loop containing nucleoside triphosphate hydrolases"/>
    <property type="match status" value="1"/>
</dbReference>
<keyword evidence="12" id="KW-0539">Nucleus</keyword>
<dbReference type="Gene3D" id="1.10.1410.10">
    <property type="match status" value="1"/>
</dbReference>
<dbReference type="Pfam" id="PF13087">
    <property type="entry name" value="AAA_12"/>
    <property type="match status" value="1"/>
</dbReference>
<evidence type="ECO:0000256" key="13">
    <source>
        <dbReference type="SAM" id="MobiDB-lite"/>
    </source>
</evidence>
<dbReference type="InterPro" id="IPR041679">
    <property type="entry name" value="DNA2/NAM7-like_C"/>
</dbReference>
<keyword evidence="6" id="KW-0507">mRNA processing</keyword>
<dbReference type="InterPro" id="IPR007012">
    <property type="entry name" value="PolA_pol_cen_dom"/>
</dbReference>
<feature type="compositionally biased region" description="Basic residues" evidence="13">
    <location>
        <begin position="551"/>
        <end position="564"/>
    </location>
</feature>
<evidence type="ECO:0000256" key="6">
    <source>
        <dbReference type="ARBA" id="ARBA00022664"/>
    </source>
</evidence>
<keyword evidence="7" id="KW-0808">Transferase</keyword>
<comment type="caution">
    <text evidence="18">The sequence shown here is derived from an EMBL/GenBank/DDBJ whole genome shotgun (WGS) entry which is preliminary data.</text>
</comment>
<evidence type="ECO:0000256" key="3">
    <source>
        <dbReference type="ARBA" id="ARBA00004123"/>
    </source>
</evidence>
<dbReference type="SUPFAM" id="SSF81301">
    <property type="entry name" value="Nucleotidyltransferase"/>
    <property type="match status" value="1"/>
</dbReference>
<dbReference type="Pfam" id="PF20750">
    <property type="entry name" value="PAP_NTPase"/>
    <property type="match status" value="1"/>
</dbReference>
<feature type="region of interest" description="Disordered" evidence="13">
    <location>
        <begin position="634"/>
        <end position="704"/>
    </location>
</feature>
<evidence type="ECO:0000256" key="5">
    <source>
        <dbReference type="ARBA" id="ARBA00012388"/>
    </source>
</evidence>
<evidence type="ECO:0000256" key="1">
    <source>
        <dbReference type="ARBA" id="ARBA00001936"/>
    </source>
</evidence>
<evidence type="ECO:0000259" key="15">
    <source>
        <dbReference type="Pfam" id="PF04928"/>
    </source>
</evidence>
<evidence type="ECO:0000313" key="19">
    <source>
        <dbReference type="Proteomes" id="UP001521184"/>
    </source>
</evidence>
<dbReference type="Pfam" id="PF04926">
    <property type="entry name" value="PAP_RNA-bind"/>
    <property type="match status" value="1"/>
</dbReference>
<name>A0ABR3T5L2_9PEZI</name>
<feature type="compositionally biased region" description="Gly residues" evidence="13">
    <location>
        <begin position="1138"/>
        <end position="1153"/>
    </location>
</feature>